<dbReference type="InterPro" id="IPR011252">
    <property type="entry name" value="Fibrogen-bd_dom1"/>
</dbReference>
<evidence type="ECO:0000256" key="4">
    <source>
        <dbReference type="ARBA" id="ARBA00022525"/>
    </source>
</evidence>
<evidence type="ECO:0000259" key="11">
    <source>
        <dbReference type="Pfam" id="PF17961"/>
    </source>
</evidence>
<feature type="region of interest" description="Disordered" evidence="7">
    <location>
        <begin position="52"/>
        <end position="87"/>
    </location>
</feature>
<dbReference type="PANTHER" id="PTHR36108">
    <property type="entry name" value="COLOSSIN-B-RELATED"/>
    <property type="match status" value="1"/>
</dbReference>
<dbReference type="GO" id="GO:0007155">
    <property type="term" value="P:cell adhesion"/>
    <property type="evidence" value="ECO:0007669"/>
    <property type="project" value="InterPro"/>
</dbReference>
<dbReference type="Gene3D" id="2.60.40.740">
    <property type="match status" value="5"/>
</dbReference>
<dbReference type="Proteomes" id="UP000245938">
    <property type="component" value="Unassembled WGS sequence"/>
</dbReference>
<feature type="domain" description="Collagen binding" evidence="9">
    <location>
        <begin position="411"/>
        <end position="520"/>
    </location>
</feature>
<dbReference type="InterPro" id="IPR008966">
    <property type="entry name" value="Adhesion_dom_sf"/>
</dbReference>
<accession>A0A2U3AMG1</accession>
<dbReference type="EMBL" id="QFVR01000007">
    <property type="protein sequence ID" value="PWI25717.1"/>
    <property type="molecule type" value="Genomic_DNA"/>
</dbReference>
<evidence type="ECO:0000256" key="6">
    <source>
        <dbReference type="ARBA" id="ARBA00023088"/>
    </source>
</evidence>
<comment type="similarity">
    <text evidence="2">Belongs to the serine-aspartate repeat-containing protein (SDr) family.</text>
</comment>
<dbReference type="GO" id="GO:0005518">
    <property type="term" value="F:collagen binding"/>
    <property type="evidence" value="ECO:0007669"/>
    <property type="project" value="InterPro"/>
</dbReference>
<evidence type="ECO:0000256" key="1">
    <source>
        <dbReference type="ARBA" id="ARBA00004168"/>
    </source>
</evidence>
<feature type="signal peptide" evidence="8">
    <location>
        <begin position="1"/>
        <end position="29"/>
    </location>
</feature>
<dbReference type="SUPFAM" id="SSF49401">
    <property type="entry name" value="Bacterial adhesins"/>
    <property type="match status" value="6"/>
</dbReference>
<reference evidence="12 13" key="1">
    <citation type="submission" date="2018-05" db="EMBL/GenBank/DDBJ databases">
        <title>Kurthia sibirica genome sequence.</title>
        <authorList>
            <person name="Maclea K.S."/>
            <person name="Goen A.E."/>
        </authorList>
    </citation>
    <scope>NUCLEOTIDE SEQUENCE [LARGE SCALE GENOMIC DNA]</scope>
    <source>
        <strain evidence="12 13">ATCC 49154</strain>
    </source>
</reference>
<dbReference type="RefSeq" id="WP_109305771.1">
    <property type="nucleotide sequence ID" value="NZ_BJUF01000013.1"/>
</dbReference>
<gene>
    <name evidence="12" type="ORF">DEX24_07350</name>
</gene>
<proteinExistence type="inferred from homology"/>
<dbReference type="Gene3D" id="2.60.40.10">
    <property type="entry name" value="Immunoglobulins"/>
    <property type="match status" value="2"/>
</dbReference>
<dbReference type="Pfam" id="PF05737">
    <property type="entry name" value="Collagen_bind"/>
    <property type="match status" value="5"/>
</dbReference>
<keyword evidence="4" id="KW-0964">Secreted</keyword>
<evidence type="ECO:0000313" key="12">
    <source>
        <dbReference type="EMBL" id="PWI25717.1"/>
    </source>
</evidence>
<dbReference type="InterPro" id="IPR041033">
    <property type="entry name" value="SpaA_PFL_dom_1"/>
</dbReference>
<evidence type="ECO:0000259" key="10">
    <source>
        <dbReference type="Pfam" id="PF17802"/>
    </source>
</evidence>
<feature type="domain" description="SpaA-like prealbumin fold" evidence="10">
    <location>
        <begin position="973"/>
        <end position="1064"/>
    </location>
</feature>
<feature type="domain" description="SDR-like Ig" evidence="11">
    <location>
        <begin position="161"/>
        <end position="247"/>
    </location>
</feature>
<keyword evidence="13" id="KW-1185">Reference proteome</keyword>
<evidence type="ECO:0000259" key="9">
    <source>
        <dbReference type="Pfam" id="PF05737"/>
    </source>
</evidence>
<dbReference type="AlphaFoldDB" id="A0A2U3AMG1"/>
<dbReference type="Gene3D" id="2.60.40.1280">
    <property type="match status" value="1"/>
</dbReference>
<organism evidence="12 13">
    <name type="scientific">Kurthia sibirica</name>
    <dbReference type="NCBI Taxonomy" id="202750"/>
    <lineage>
        <taxon>Bacteria</taxon>
        <taxon>Bacillati</taxon>
        <taxon>Bacillota</taxon>
        <taxon>Bacilli</taxon>
        <taxon>Bacillales</taxon>
        <taxon>Caryophanaceae</taxon>
        <taxon>Kurthia</taxon>
    </lineage>
</organism>
<sequence>MKNKLMLLLLSIMLIFQLALSSLPGMALAQDQDRNDASGDVMTNDTVMVDEEAVNHRTVDSTKQESIKPQSKDEDVSGDIATKEPSSELVIPLKNEEKEAVEKKEVSVKKPQIASKEIIKEAVVSKKLSTKAAIETKIIQTITYTDKKGNIINQGAEMAMGDEITLKADWALPEPHSYVAGDTYSFKLPTQLLIASEQQGNLQDTSGVIFGTYTISKTGDVVFTFNDEIEKQSIIKGTFEVQSSLKEKLSGNPNQELVVDVPGAEDWITGIIVKPNVVESLTKTGILDKAKNPSKVTWTIDFNKKLEKIGDVTITDPVPVGLRFISGSMKVYELNVDLNGTATQGAQITENYTKFPLTMKNVTKAYRIVYETKIIDKVNATYKNKVTLTANGKTINAEASVTTSYLEAMDKKVGAYDPSTHLLNWTVKFNQKEDALTKAQSSFIDYYDGQKLDVQTKSFIVKELSYDAAGKEVWTSVPASEYTVTRTSSGMPAGKTGFKFEFKKAVNKTYLIDYQTFINPETVLNTSVANTVSGLGGEWTANKTVPNSFLIKVKGKENYEDKTIAWNVTINYDKKILSNVRITETYPNGGLLLRPSTVVIKNSADVALVVGTDYTLTDNKENGFDITFLKDVTDKLTISYVTDYDTTKTINGKNTFKNKATVTETINGTDYKADGEATFTPGTESQNNGFKSGDYDYSKKVFKWTLGINYNQESIAQLVVTDSSPQDLITDLNSFKIVKLDLTAGGVGVEAGEFTNFTVVAEQINGHAGFRLIFNEAISSAYKITYEAKDEDEIIIKEYTNNATVTGPKTPSKLTAKIPVLHGDEYAIKHGKQDGDVINWSVDFNFAQSSLTHASLIDKPSDNQFILQESFHVYFAEPSSTKKGEFVKGDELSPTLYDILMNDDGSFRLKFKQDIHEGYFIEYQSYINAPTGAIIENKVYAQSDQAGTETNPSSEKITVVLTNSGGTASGETGAVTIKKVDAITPDKVLKDAVFTIWNVDSDGNKRFALKTLKTNDAGEVTFDQLLYKDYIIVEDKAPDGYKVNVNAQSTVTVNQDSQELTVKNMPLNTAGQLAIKKVDAKDATKLLAGAEFKLMNIGNKVVIDKIVTDEEGTALVDVPLVIE</sequence>
<feature type="domain" description="Collagen binding" evidence="9">
    <location>
        <begin position="279"/>
        <end position="390"/>
    </location>
</feature>
<evidence type="ECO:0000256" key="2">
    <source>
        <dbReference type="ARBA" id="ARBA00007257"/>
    </source>
</evidence>
<feature type="domain" description="Collagen binding" evidence="9">
    <location>
        <begin position="687"/>
        <end position="810"/>
    </location>
</feature>
<evidence type="ECO:0000256" key="5">
    <source>
        <dbReference type="ARBA" id="ARBA00022729"/>
    </source>
</evidence>
<dbReference type="OrthoDB" id="2056845at2"/>
<comment type="subcellular location">
    <subcellularLocation>
        <location evidence="1">Secreted</location>
        <location evidence="1">Cell wall</location>
        <topology evidence="1">Peptidoglycan-anchor</topology>
    </subcellularLocation>
</comment>
<feature type="domain" description="Collagen binding" evidence="9">
    <location>
        <begin position="554"/>
        <end position="664"/>
    </location>
</feature>
<feature type="domain" description="Collagen binding" evidence="9">
    <location>
        <begin position="832"/>
        <end position="928"/>
    </location>
</feature>
<feature type="compositionally biased region" description="Basic and acidic residues" evidence="7">
    <location>
        <begin position="53"/>
        <end position="86"/>
    </location>
</feature>
<dbReference type="InterPro" id="IPR008456">
    <property type="entry name" value="Collagen-bd_dom"/>
</dbReference>
<dbReference type="InterPro" id="IPR013783">
    <property type="entry name" value="Ig-like_fold"/>
</dbReference>
<dbReference type="InterPro" id="IPR041171">
    <property type="entry name" value="SDR_Ig"/>
</dbReference>
<keyword evidence="5 8" id="KW-0732">Signal</keyword>
<evidence type="ECO:0000256" key="7">
    <source>
        <dbReference type="SAM" id="MobiDB-lite"/>
    </source>
</evidence>
<feature type="chain" id="PRO_5015452158" evidence="8">
    <location>
        <begin position="30"/>
        <end position="1123"/>
    </location>
</feature>
<evidence type="ECO:0000256" key="8">
    <source>
        <dbReference type="SAM" id="SignalP"/>
    </source>
</evidence>
<comment type="caution">
    <text evidence="12">The sequence shown here is derived from an EMBL/GenBank/DDBJ whole genome shotgun (WGS) entry which is preliminary data.</text>
</comment>
<dbReference type="Pfam" id="PF17802">
    <property type="entry name" value="SpaA"/>
    <property type="match status" value="1"/>
</dbReference>
<dbReference type="PANTHER" id="PTHR36108:SF13">
    <property type="entry name" value="COLOSSIN-B-RELATED"/>
    <property type="match status" value="1"/>
</dbReference>
<protein>
    <submittedName>
        <fullName evidence="12">Uncharacterized protein</fullName>
    </submittedName>
</protein>
<keyword evidence="6" id="KW-0572">Peptidoglycan-anchor</keyword>
<name>A0A2U3AMG1_9BACL</name>
<evidence type="ECO:0000313" key="13">
    <source>
        <dbReference type="Proteomes" id="UP000245938"/>
    </source>
</evidence>
<evidence type="ECO:0000256" key="3">
    <source>
        <dbReference type="ARBA" id="ARBA00022512"/>
    </source>
</evidence>
<dbReference type="Pfam" id="PF17961">
    <property type="entry name" value="Big_8"/>
    <property type="match status" value="1"/>
</dbReference>
<keyword evidence="3" id="KW-0134">Cell wall</keyword>